<feature type="domain" description="Pyridoxamine 5'-phosphate oxidase N-terminal" evidence="2">
    <location>
        <begin position="24"/>
        <end position="132"/>
    </location>
</feature>
<keyword evidence="4" id="KW-1185">Reference proteome</keyword>
<name>A0A919TUN7_9ACTN</name>
<evidence type="ECO:0000313" key="3">
    <source>
        <dbReference type="EMBL" id="GIF22489.1"/>
    </source>
</evidence>
<evidence type="ECO:0000256" key="1">
    <source>
        <dbReference type="ARBA" id="ARBA00023002"/>
    </source>
</evidence>
<dbReference type="PANTHER" id="PTHR35176">
    <property type="entry name" value="HEME OXYGENASE HI_0854-RELATED"/>
    <property type="match status" value="1"/>
</dbReference>
<dbReference type="GO" id="GO:0016627">
    <property type="term" value="F:oxidoreductase activity, acting on the CH-CH group of donors"/>
    <property type="evidence" value="ECO:0007669"/>
    <property type="project" value="TreeGrafter"/>
</dbReference>
<organism evidence="3 4">
    <name type="scientific">Paractinoplanes tereljensis</name>
    <dbReference type="NCBI Taxonomy" id="571912"/>
    <lineage>
        <taxon>Bacteria</taxon>
        <taxon>Bacillati</taxon>
        <taxon>Actinomycetota</taxon>
        <taxon>Actinomycetes</taxon>
        <taxon>Micromonosporales</taxon>
        <taxon>Micromonosporaceae</taxon>
        <taxon>Paractinoplanes</taxon>
    </lineage>
</organism>
<dbReference type="GO" id="GO:0005829">
    <property type="term" value="C:cytosol"/>
    <property type="evidence" value="ECO:0007669"/>
    <property type="project" value="TreeGrafter"/>
</dbReference>
<dbReference type="InterPro" id="IPR012349">
    <property type="entry name" value="Split_barrel_FMN-bd"/>
</dbReference>
<dbReference type="RefSeq" id="WP_203810009.1">
    <property type="nucleotide sequence ID" value="NZ_BOMY01000034.1"/>
</dbReference>
<dbReference type="AlphaFoldDB" id="A0A919TUN7"/>
<protein>
    <submittedName>
        <fullName evidence="3">Pyridoxamine 5'-phosphate oxidase</fullName>
    </submittedName>
</protein>
<dbReference type="EMBL" id="BOMY01000034">
    <property type="protein sequence ID" value="GIF22489.1"/>
    <property type="molecule type" value="Genomic_DNA"/>
</dbReference>
<gene>
    <name evidence="3" type="ORF">Ate02nite_52190</name>
</gene>
<dbReference type="InterPro" id="IPR011576">
    <property type="entry name" value="Pyridox_Oxase_N"/>
</dbReference>
<dbReference type="PANTHER" id="PTHR35176:SF4">
    <property type="entry name" value="PYRIDOXAMINE 5'-PHOSPHATE OXIDASE-RELATED FMN-BINDING"/>
    <property type="match status" value="1"/>
</dbReference>
<sequence length="172" mass="19128">MTEQQPVAELGAFSSADAVATPWDQARAALQDAQVFWLSTVRPDRRPHVTPLLAAWMDGALYFSTGPEERKAKNLAHNRQCVLTTGNNTLDGLDLVVEGAAAEVNDEAELRRLADTFEVKYGRHFTAPEGTWFGLGDAIRNADIPVYRVAPTTIFGFGKGEQYSQTRWRFRD</sequence>
<reference evidence="3" key="1">
    <citation type="submission" date="2021-01" db="EMBL/GenBank/DDBJ databases">
        <title>Whole genome shotgun sequence of Actinoplanes tereljensis NBRC 105297.</title>
        <authorList>
            <person name="Komaki H."/>
            <person name="Tamura T."/>
        </authorList>
    </citation>
    <scope>NUCLEOTIDE SEQUENCE</scope>
    <source>
        <strain evidence="3">NBRC 105297</strain>
    </source>
</reference>
<comment type="caution">
    <text evidence="3">The sequence shown here is derived from an EMBL/GenBank/DDBJ whole genome shotgun (WGS) entry which is preliminary data.</text>
</comment>
<dbReference type="SUPFAM" id="SSF50475">
    <property type="entry name" value="FMN-binding split barrel"/>
    <property type="match status" value="1"/>
</dbReference>
<accession>A0A919TUN7</accession>
<dbReference type="GO" id="GO:0070967">
    <property type="term" value="F:coenzyme F420 binding"/>
    <property type="evidence" value="ECO:0007669"/>
    <property type="project" value="TreeGrafter"/>
</dbReference>
<dbReference type="Pfam" id="PF01243">
    <property type="entry name" value="PNPOx_N"/>
    <property type="match status" value="1"/>
</dbReference>
<keyword evidence="1" id="KW-0560">Oxidoreductase</keyword>
<evidence type="ECO:0000259" key="2">
    <source>
        <dbReference type="Pfam" id="PF01243"/>
    </source>
</evidence>
<dbReference type="Proteomes" id="UP000623608">
    <property type="component" value="Unassembled WGS sequence"/>
</dbReference>
<dbReference type="Gene3D" id="2.30.110.10">
    <property type="entry name" value="Electron Transport, Fmn-binding Protein, Chain A"/>
    <property type="match status" value="1"/>
</dbReference>
<proteinExistence type="predicted"/>
<dbReference type="InterPro" id="IPR052019">
    <property type="entry name" value="F420H2_bilvrd_red/Heme_oxyg"/>
</dbReference>
<evidence type="ECO:0000313" key="4">
    <source>
        <dbReference type="Proteomes" id="UP000623608"/>
    </source>
</evidence>